<gene>
    <name evidence="1" type="ORF">BST63_12035</name>
</gene>
<dbReference type="Proteomes" id="UP000193884">
    <property type="component" value="Unassembled WGS sequence"/>
</dbReference>
<accession>A0ABX3X5D3</accession>
<proteinExistence type="predicted"/>
<keyword evidence="2" id="KW-1185">Reference proteome</keyword>
<evidence type="ECO:0000313" key="1">
    <source>
        <dbReference type="EMBL" id="OSJ30508.1"/>
    </source>
</evidence>
<organism evidence="1 2">
    <name type="scientific">Bradyrhizobium canariense</name>
    <dbReference type="NCBI Taxonomy" id="255045"/>
    <lineage>
        <taxon>Bacteria</taxon>
        <taxon>Pseudomonadati</taxon>
        <taxon>Pseudomonadota</taxon>
        <taxon>Alphaproteobacteria</taxon>
        <taxon>Hyphomicrobiales</taxon>
        <taxon>Nitrobacteraceae</taxon>
        <taxon>Bradyrhizobium</taxon>
    </lineage>
</organism>
<dbReference type="EMBL" id="NAFK01000153">
    <property type="protein sequence ID" value="OSJ30508.1"/>
    <property type="molecule type" value="Genomic_DNA"/>
</dbReference>
<evidence type="ECO:0000313" key="2">
    <source>
        <dbReference type="Proteomes" id="UP000193884"/>
    </source>
</evidence>
<sequence>MPVTRHLLITLLQIQECVRLFGSHICGYASGPRSAVGLGEAMSSSDPQMDSSFLLRYPNFGVIRILNVCEYVSLPIIKTCGSLGAVALLMT</sequence>
<name>A0ABX3X5D3_9BRAD</name>
<comment type="caution">
    <text evidence="1">The sequence shown here is derived from an EMBL/GenBank/DDBJ whole genome shotgun (WGS) entry which is preliminary data.</text>
</comment>
<reference evidence="1 2" key="1">
    <citation type="submission" date="2017-03" db="EMBL/GenBank/DDBJ databases">
        <title>Whole genome sequences of fourteen strains of Bradyrhizobium canariense and one strain of Bradyrhizobium japonicum isolated from Lupinus (Papilionoideae: Genisteae) species in Algeria.</title>
        <authorList>
            <person name="Crovadore J."/>
            <person name="Chekireb D."/>
            <person name="Brachmann A."/>
            <person name="Chablais R."/>
            <person name="Cochard B."/>
            <person name="Lefort F."/>
        </authorList>
    </citation>
    <scope>NUCLEOTIDE SEQUENCE [LARGE SCALE GENOMIC DNA]</scope>
    <source>
        <strain evidence="1 2">UBMAN05</strain>
    </source>
</reference>
<protein>
    <submittedName>
        <fullName evidence="1">Uncharacterized protein</fullName>
    </submittedName>
</protein>